<reference evidence="7 8" key="1">
    <citation type="submission" date="2020-08" db="EMBL/GenBank/DDBJ databases">
        <title>Genomic Encyclopedia of Type Strains, Phase IV (KMG-IV): sequencing the most valuable type-strain genomes for metagenomic binning, comparative biology and taxonomic classification.</title>
        <authorList>
            <person name="Goeker M."/>
        </authorList>
    </citation>
    <scope>NUCLEOTIDE SEQUENCE [LARGE SCALE GENOMIC DNA]</scope>
    <source>
        <strain evidence="7 8">DSM 105721</strain>
    </source>
</reference>
<dbReference type="InterPro" id="IPR010432">
    <property type="entry name" value="RDD"/>
</dbReference>
<keyword evidence="4 5" id="KW-0472">Membrane</keyword>
<organism evidence="7 8">
    <name type="scientific">Butyricimonas faecihominis</name>
    <dbReference type="NCBI Taxonomy" id="1472416"/>
    <lineage>
        <taxon>Bacteria</taxon>
        <taxon>Pseudomonadati</taxon>
        <taxon>Bacteroidota</taxon>
        <taxon>Bacteroidia</taxon>
        <taxon>Bacteroidales</taxon>
        <taxon>Odoribacteraceae</taxon>
        <taxon>Butyricimonas</taxon>
    </lineage>
</organism>
<dbReference type="GO" id="GO:0016020">
    <property type="term" value="C:membrane"/>
    <property type="evidence" value="ECO:0007669"/>
    <property type="project" value="UniProtKB-SubCell"/>
</dbReference>
<keyword evidence="3 5" id="KW-1133">Transmembrane helix</keyword>
<evidence type="ECO:0000313" key="8">
    <source>
        <dbReference type="Proteomes" id="UP000546007"/>
    </source>
</evidence>
<name>A0A7W6HWF4_9BACT</name>
<feature type="transmembrane region" description="Helical" evidence="5">
    <location>
        <begin position="62"/>
        <end position="83"/>
    </location>
</feature>
<dbReference type="PANTHER" id="PTHR38480">
    <property type="entry name" value="SLR0254 PROTEIN"/>
    <property type="match status" value="1"/>
</dbReference>
<dbReference type="AlphaFoldDB" id="A0A7W6HWF4"/>
<evidence type="ECO:0000313" key="7">
    <source>
        <dbReference type="EMBL" id="MBB4026010.1"/>
    </source>
</evidence>
<keyword evidence="2 5" id="KW-0812">Transmembrane</keyword>
<keyword evidence="8" id="KW-1185">Reference proteome</keyword>
<dbReference type="RefSeq" id="WP_229782936.1">
    <property type="nucleotide sequence ID" value="NZ_AP028155.1"/>
</dbReference>
<sequence length="242" mass="27141">MEIFILIMNISISTAHNVDIDYIPAGVLDRILATLIDGAFQFGLLMLGLMFIGLFSMVASPTWFFVILAVIIASYHLFCEAVFNGRSLGKYTMRIQVVKLNGKKLTFWDCMLRWVFRLIDISISSGAVAVISIIASKRMQRLGDMAAGTTVIKLEKAVTLKQISEFEAPEEYQVVFQQAALLSDKDIKIIKDVLREVHKNNNYALLAPLTKKIKEVTGIETSMIPLEFVETILKDHSHLANN</sequence>
<accession>A0A7W6HWF4</accession>
<dbReference type="GeneID" id="93102581"/>
<dbReference type="Proteomes" id="UP000546007">
    <property type="component" value="Unassembled WGS sequence"/>
</dbReference>
<dbReference type="EMBL" id="JACIES010000004">
    <property type="protein sequence ID" value="MBB4026010.1"/>
    <property type="molecule type" value="Genomic_DNA"/>
</dbReference>
<comment type="subcellular location">
    <subcellularLocation>
        <location evidence="1">Membrane</location>
        <topology evidence="1">Multi-pass membrane protein</topology>
    </subcellularLocation>
</comment>
<evidence type="ECO:0000256" key="5">
    <source>
        <dbReference type="SAM" id="Phobius"/>
    </source>
</evidence>
<evidence type="ECO:0000256" key="1">
    <source>
        <dbReference type="ARBA" id="ARBA00004141"/>
    </source>
</evidence>
<dbReference type="PANTHER" id="PTHR38480:SF1">
    <property type="entry name" value="SLR0254 PROTEIN"/>
    <property type="match status" value="1"/>
</dbReference>
<protein>
    <submittedName>
        <fullName evidence="7">Putative RDD family membrane protein YckC</fullName>
    </submittedName>
</protein>
<comment type="caution">
    <text evidence="7">The sequence shown here is derived from an EMBL/GenBank/DDBJ whole genome shotgun (WGS) entry which is preliminary data.</text>
</comment>
<feature type="transmembrane region" description="Helical" evidence="5">
    <location>
        <begin position="31"/>
        <end position="55"/>
    </location>
</feature>
<feature type="domain" description="RDD" evidence="6">
    <location>
        <begin position="25"/>
        <end position="148"/>
    </location>
</feature>
<proteinExistence type="predicted"/>
<gene>
    <name evidence="7" type="ORF">GGR14_001800</name>
</gene>
<evidence type="ECO:0000256" key="4">
    <source>
        <dbReference type="ARBA" id="ARBA00023136"/>
    </source>
</evidence>
<evidence type="ECO:0000259" key="6">
    <source>
        <dbReference type="Pfam" id="PF06271"/>
    </source>
</evidence>
<evidence type="ECO:0000256" key="3">
    <source>
        <dbReference type="ARBA" id="ARBA00022989"/>
    </source>
</evidence>
<dbReference type="Pfam" id="PF06271">
    <property type="entry name" value="RDD"/>
    <property type="match status" value="1"/>
</dbReference>
<evidence type="ECO:0000256" key="2">
    <source>
        <dbReference type="ARBA" id="ARBA00022692"/>
    </source>
</evidence>
<feature type="transmembrane region" description="Helical" evidence="5">
    <location>
        <begin position="114"/>
        <end position="135"/>
    </location>
</feature>